<dbReference type="GO" id="GO:0006900">
    <property type="term" value="P:vesicle budding from membrane"/>
    <property type="evidence" value="ECO:0007669"/>
    <property type="project" value="TreeGrafter"/>
</dbReference>
<gene>
    <name evidence="7" type="ORF">BO72DRAFT_385931</name>
</gene>
<dbReference type="GO" id="GO:0000815">
    <property type="term" value="C:ESCRT III complex"/>
    <property type="evidence" value="ECO:0007669"/>
    <property type="project" value="TreeGrafter"/>
</dbReference>
<keyword evidence="3" id="KW-0967">Endosome</keyword>
<dbReference type="PANTHER" id="PTHR22761:SF10">
    <property type="entry name" value="GH13992P"/>
    <property type="match status" value="1"/>
</dbReference>
<protein>
    <recommendedName>
        <fullName evidence="4">Vacuolar-sorting protein SNF7</fullName>
    </recommendedName>
    <alternativeName>
        <fullName evidence="5">Vacuolar protein-sorting-associated protein 32</fullName>
    </alternativeName>
</protein>
<dbReference type="Pfam" id="PF03357">
    <property type="entry name" value="Snf7"/>
    <property type="match status" value="1"/>
</dbReference>
<proteinExistence type="inferred from homology"/>
<dbReference type="Gene3D" id="1.10.287.1060">
    <property type="entry name" value="ESAT-6-like"/>
    <property type="match status" value="1"/>
</dbReference>
<organism evidence="7 8">
    <name type="scientific">Aspergillus fijiensis CBS 313.89</name>
    <dbReference type="NCBI Taxonomy" id="1448319"/>
    <lineage>
        <taxon>Eukaryota</taxon>
        <taxon>Fungi</taxon>
        <taxon>Dikarya</taxon>
        <taxon>Ascomycota</taxon>
        <taxon>Pezizomycotina</taxon>
        <taxon>Eurotiomycetes</taxon>
        <taxon>Eurotiomycetidae</taxon>
        <taxon>Eurotiales</taxon>
        <taxon>Aspergillaceae</taxon>
        <taxon>Aspergillus</taxon>
    </lineage>
</organism>
<dbReference type="AlphaFoldDB" id="A0A8G1VUW5"/>
<evidence type="ECO:0000256" key="6">
    <source>
        <dbReference type="SAM" id="Coils"/>
    </source>
</evidence>
<evidence type="ECO:0000256" key="4">
    <source>
        <dbReference type="ARBA" id="ARBA00040017"/>
    </source>
</evidence>
<evidence type="ECO:0000256" key="5">
    <source>
        <dbReference type="ARBA" id="ARBA00042586"/>
    </source>
</evidence>
<dbReference type="OrthoDB" id="5592979at2759"/>
<dbReference type="VEuPathDB" id="FungiDB:BO72DRAFT_385931"/>
<evidence type="ECO:0000313" key="7">
    <source>
        <dbReference type="EMBL" id="RAK73875.1"/>
    </source>
</evidence>
<dbReference type="GO" id="GO:0009898">
    <property type="term" value="C:cytoplasmic side of plasma membrane"/>
    <property type="evidence" value="ECO:0007669"/>
    <property type="project" value="TreeGrafter"/>
</dbReference>
<dbReference type="EMBL" id="KZ824674">
    <property type="protein sequence ID" value="RAK73875.1"/>
    <property type="molecule type" value="Genomic_DNA"/>
</dbReference>
<evidence type="ECO:0000256" key="2">
    <source>
        <dbReference type="ARBA" id="ARBA00006190"/>
    </source>
</evidence>
<dbReference type="GO" id="GO:0005771">
    <property type="term" value="C:multivesicular body"/>
    <property type="evidence" value="ECO:0007669"/>
    <property type="project" value="TreeGrafter"/>
</dbReference>
<dbReference type="GO" id="GO:0032511">
    <property type="term" value="P:late endosome to vacuole transport via multivesicular body sorting pathway"/>
    <property type="evidence" value="ECO:0007669"/>
    <property type="project" value="TreeGrafter"/>
</dbReference>
<dbReference type="RefSeq" id="XP_040797885.1">
    <property type="nucleotide sequence ID" value="XM_040941609.1"/>
</dbReference>
<sequence>MWSWFGGAAAQKRKDAPKEAILMLREQLDMLQKREKYLESQMDEQDAIARKNVTTNKTAAKNALRRKKNHEKNLEQTTAQIVQLEQQIYSIEAANINQETLNAMKAAGAAMTQIHGSMTIDKVDETMYVDKLREQHQLSEEIAQAITSSSITEQPDEADLEAELEGLEQEAMDERMLKTGTVPVADQLNRLPAAANGEREFTTPLPSQQAQSLKRKQLNLKPLKTTRKQSWKSFAPRWPWDKWGSGGAVHPLLLCFIL</sequence>
<dbReference type="Proteomes" id="UP000249789">
    <property type="component" value="Unassembled WGS sequence"/>
</dbReference>
<name>A0A8G1VUW5_9EURO</name>
<dbReference type="GeneID" id="63858942"/>
<feature type="coiled-coil region" evidence="6">
    <location>
        <begin position="57"/>
        <end position="94"/>
    </location>
</feature>
<evidence type="ECO:0000256" key="3">
    <source>
        <dbReference type="ARBA" id="ARBA00022753"/>
    </source>
</evidence>
<evidence type="ECO:0000313" key="8">
    <source>
        <dbReference type="Proteomes" id="UP000249789"/>
    </source>
</evidence>
<reference evidence="7 8" key="1">
    <citation type="submission" date="2018-02" db="EMBL/GenBank/DDBJ databases">
        <title>The genomes of Aspergillus section Nigri reveals drivers in fungal speciation.</title>
        <authorList>
            <consortium name="DOE Joint Genome Institute"/>
            <person name="Vesth T.C."/>
            <person name="Nybo J."/>
            <person name="Theobald S."/>
            <person name="Brandl J."/>
            <person name="Frisvad J.C."/>
            <person name="Nielsen K.F."/>
            <person name="Lyhne E.K."/>
            <person name="Kogle M.E."/>
            <person name="Kuo A."/>
            <person name="Riley R."/>
            <person name="Clum A."/>
            <person name="Nolan M."/>
            <person name="Lipzen A."/>
            <person name="Salamov A."/>
            <person name="Henrissat B."/>
            <person name="Wiebenga A."/>
            <person name="De vries R.P."/>
            <person name="Grigoriev I.V."/>
            <person name="Mortensen U.H."/>
            <person name="Andersen M.R."/>
            <person name="Baker S.E."/>
        </authorList>
    </citation>
    <scope>NUCLEOTIDE SEQUENCE [LARGE SCALE GENOMIC DNA]</scope>
    <source>
        <strain evidence="7 8">CBS 313.89</strain>
    </source>
</reference>
<accession>A0A8G1VUW5</accession>
<dbReference type="InterPro" id="IPR005024">
    <property type="entry name" value="Snf7_fam"/>
</dbReference>
<comment type="subcellular location">
    <subcellularLocation>
        <location evidence="1">Endosome</location>
    </subcellularLocation>
</comment>
<comment type="similarity">
    <text evidence="2">Belongs to the SNF7 family.</text>
</comment>
<dbReference type="PANTHER" id="PTHR22761">
    <property type="entry name" value="CHARGED MULTIVESICULAR BODY PROTEIN"/>
    <property type="match status" value="1"/>
</dbReference>
<keyword evidence="8" id="KW-1185">Reference proteome</keyword>
<keyword evidence="6" id="KW-0175">Coiled coil</keyword>
<evidence type="ECO:0000256" key="1">
    <source>
        <dbReference type="ARBA" id="ARBA00004177"/>
    </source>
</evidence>